<evidence type="ECO:0000313" key="2">
    <source>
        <dbReference type="Proteomes" id="UP000631421"/>
    </source>
</evidence>
<reference evidence="1" key="2">
    <citation type="submission" date="2020-08" db="EMBL/GenBank/DDBJ databases">
        <authorList>
            <person name="Chen M."/>
            <person name="Teng W."/>
            <person name="Zhao L."/>
            <person name="Hu C."/>
            <person name="Zhou Y."/>
            <person name="Han B."/>
            <person name="Song L."/>
            <person name="Shu W."/>
        </authorList>
    </citation>
    <scope>NUCLEOTIDE SEQUENCE</scope>
    <source>
        <strain evidence="1">FACHB-1277</strain>
    </source>
</reference>
<organism evidence="1 2">
    <name type="scientific">Pseudanabaena cinerea FACHB-1277</name>
    <dbReference type="NCBI Taxonomy" id="2949581"/>
    <lineage>
        <taxon>Bacteria</taxon>
        <taxon>Bacillati</taxon>
        <taxon>Cyanobacteriota</taxon>
        <taxon>Cyanophyceae</taxon>
        <taxon>Pseudanabaenales</taxon>
        <taxon>Pseudanabaenaceae</taxon>
        <taxon>Pseudanabaena</taxon>
        <taxon>Pseudanabaena cinerea</taxon>
    </lineage>
</organism>
<dbReference type="EMBL" id="JACJPY010000027">
    <property type="protein sequence ID" value="MBD2150489.1"/>
    <property type="molecule type" value="Genomic_DNA"/>
</dbReference>
<name>A0A926USK8_9CYAN</name>
<reference evidence="1" key="1">
    <citation type="journal article" date="2015" name="ISME J.">
        <title>Draft Genome Sequence of Streptomyces incarnatus NRRL8089, which Produces the Nucleoside Antibiotic Sinefungin.</title>
        <authorList>
            <person name="Oshima K."/>
            <person name="Hattori M."/>
            <person name="Shimizu H."/>
            <person name="Fukuda K."/>
            <person name="Nemoto M."/>
            <person name="Inagaki K."/>
            <person name="Tamura T."/>
        </authorList>
    </citation>
    <scope>NUCLEOTIDE SEQUENCE</scope>
    <source>
        <strain evidence="1">FACHB-1277</strain>
    </source>
</reference>
<proteinExistence type="predicted"/>
<keyword evidence="2" id="KW-1185">Reference proteome</keyword>
<protein>
    <submittedName>
        <fullName evidence="1">Uncharacterized protein</fullName>
    </submittedName>
</protein>
<dbReference type="AlphaFoldDB" id="A0A926USK8"/>
<dbReference type="InterPro" id="IPR054053">
    <property type="entry name" value="DUF6887"/>
</dbReference>
<dbReference type="Proteomes" id="UP000631421">
    <property type="component" value="Unassembled WGS sequence"/>
</dbReference>
<dbReference type="Pfam" id="PF21826">
    <property type="entry name" value="DUF6887"/>
    <property type="match status" value="1"/>
</dbReference>
<comment type="caution">
    <text evidence="1">The sequence shown here is derived from an EMBL/GenBank/DDBJ whole genome shotgun (WGS) entry which is preliminary data.</text>
</comment>
<evidence type="ECO:0000313" key="1">
    <source>
        <dbReference type="EMBL" id="MBD2150489.1"/>
    </source>
</evidence>
<sequence>MTDINYNKMELDDLRKYVLTHRENIQAFQSYIDRSNASGRMIAVDTATPK</sequence>
<dbReference type="RefSeq" id="WP_190350854.1">
    <property type="nucleotide sequence ID" value="NZ_JACJPY010000027.1"/>
</dbReference>
<accession>A0A926USK8</accession>
<gene>
    <name evidence="1" type="ORF">H6F44_10205</name>
</gene>